<dbReference type="SMART" id="SM00220">
    <property type="entry name" value="S_TKc"/>
    <property type="match status" value="1"/>
</dbReference>
<dbReference type="InterPro" id="IPR008271">
    <property type="entry name" value="Ser/Thr_kinase_AS"/>
</dbReference>
<evidence type="ECO:0000256" key="4">
    <source>
        <dbReference type="ARBA" id="ARBA00022777"/>
    </source>
</evidence>
<evidence type="ECO:0000313" key="9">
    <source>
        <dbReference type="Proteomes" id="UP000807469"/>
    </source>
</evidence>
<gene>
    <name evidence="8" type="ORF">BDN70DRAFT_617446</name>
</gene>
<evidence type="ECO:0000256" key="6">
    <source>
        <dbReference type="SAM" id="MobiDB-lite"/>
    </source>
</evidence>
<dbReference type="GO" id="GO:0016020">
    <property type="term" value="C:membrane"/>
    <property type="evidence" value="ECO:0007669"/>
    <property type="project" value="TreeGrafter"/>
</dbReference>
<comment type="caution">
    <text evidence="8">The sequence shown here is derived from an EMBL/GenBank/DDBJ whole genome shotgun (WGS) entry which is preliminary data.</text>
</comment>
<evidence type="ECO:0000313" key="8">
    <source>
        <dbReference type="EMBL" id="KAF9470950.1"/>
    </source>
</evidence>
<dbReference type="PANTHER" id="PTHR24348">
    <property type="entry name" value="SERINE/THREONINE-PROTEIN KINASE UNC-51-RELATED"/>
    <property type="match status" value="1"/>
</dbReference>
<dbReference type="GO" id="GO:0000045">
    <property type="term" value="P:autophagosome assembly"/>
    <property type="evidence" value="ECO:0007669"/>
    <property type="project" value="TreeGrafter"/>
</dbReference>
<dbReference type="EMBL" id="MU155798">
    <property type="protein sequence ID" value="KAF9470950.1"/>
    <property type="molecule type" value="Genomic_DNA"/>
</dbReference>
<evidence type="ECO:0000259" key="7">
    <source>
        <dbReference type="PROSITE" id="PS50011"/>
    </source>
</evidence>
<evidence type="ECO:0000256" key="1">
    <source>
        <dbReference type="ARBA" id="ARBA00012513"/>
    </source>
</evidence>
<dbReference type="InterPro" id="IPR000719">
    <property type="entry name" value="Prot_kinase_dom"/>
</dbReference>
<feature type="compositionally biased region" description="Basic and acidic residues" evidence="6">
    <location>
        <begin position="386"/>
        <end position="418"/>
    </location>
</feature>
<accession>A0A9P6CRA2</accession>
<feature type="region of interest" description="Disordered" evidence="6">
    <location>
        <begin position="385"/>
        <end position="418"/>
    </location>
</feature>
<dbReference type="EC" id="2.7.11.1" evidence="1"/>
<dbReference type="InterPro" id="IPR045269">
    <property type="entry name" value="Atg1-like"/>
</dbReference>
<dbReference type="GO" id="GO:0010506">
    <property type="term" value="P:regulation of autophagy"/>
    <property type="evidence" value="ECO:0007669"/>
    <property type="project" value="InterPro"/>
</dbReference>
<dbReference type="Proteomes" id="UP000807469">
    <property type="component" value="Unassembled WGS sequence"/>
</dbReference>
<dbReference type="GO" id="GO:0005524">
    <property type="term" value="F:ATP binding"/>
    <property type="evidence" value="ECO:0007669"/>
    <property type="project" value="UniProtKB-KW"/>
</dbReference>
<dbReference type="Pfam" id="PF00069">
    <property type="entry name" value="Pkinase"/>
    <property type="match status" value="1"/>
</dbReference>
<dbReference type="AlphaFoldDB" id="A0A9P6CRA2"/>
<keyword evidence="2" id="KW-0808">Transferase</keyword>
<dbReference type="GO" id="GO:0004674">
    <property type="term" value="F:protein serine/threonine kinase activity"/>
    <property type="evidence" value="ECO:0007669"/>
    <property type="project" value="UniProtKB-EC"/>
</dbReference>
<keyword evidence="5" id="KW-0067">ATP-binding</keyword>
<dbReference type="GO" id="GO:0000407">
    <property type="term" value="C:phagophore assembly site"/>
    <property type="evidence" value="ECO:0007669"/>
    <property type="project" value="TreeGrafter"/>
</dbReference>
<dbReference type="PANTHER" id="PTHR24348:SF22">
    <property type="entry name" value="NON-SPECIFIC SERINE_THREONINE PROTEIN KINASE"/>
    <property type="match status" value="1"/>
</dbReference>
<dbReference type="Gene3D" id="1.10.510.10">
    <property type="entry name" value="Transferase(Phosphotransferase) domain 1"/>
    <property type="match status" value="1"/>
</dbReference>
<evidence type="ECO:0000256" key="5">
    <source>
        <dbReference type="ARBA" id="ARBA00022840"/>
    </source>
</evidence>
<protein>
    <recommendedName>
        <fullName evidence="1">non-specific serine/threonine protein kinase</fullName>
        <ecNumber evidence="1">2.7.11.1</ecNumber>
    </recommendedName>
</protein>
<evidence type="ECO:0000256" key="2">
    <source>
        <dbReference type="ARBA" id="ARBA00022679"/>
    </source>
</evidence>
<dbReference type="GO" id="GO:0005776">
    <property type="term" value="C:autophagosome"/>
    <property type="evidence" value="ECO:0007669"/>
    <property type="project" value="TreeGrafter"/>
</dbReference>
<dbReference type="PROSITE" id="PS00108">
    <property type="entry name" value="PROTEIN_KINASE_ST"/>
    <property type="match status" value="1"/>
</dbReference>
<keyword evidence="4 8" id="KW-0418">Kinase</keyword>
<dbReference type="InterPro" id="IPR011009">
    <property type="entry name" value="Kinase-like_dom_sf"/>
</dbReference>
<dbReference type="OrthoDB" id="193860at2759"/>
<dbReference type="Gene3D" id="3.30.200.20">
    <property type="entry name" value="Phosphorylase Kinase, domain 1"/>
    <property type="match status" value="1"/>
</dbReference>
<organism evidence="8 9">
    <name type="scientific">Pholiota conissans</name>
    <dbReference type="NCBI Taxonomy" id="109636"/>
    <lineage>
        <taxon>Eukaryota</taxon>
        <taxon>Fungi</taxon>
        <taxon>Dikarya</taxon>
        <taxon>Basidiomycota</taxon>
        <taxon>Agaricomycotina</taxon>
        <taxon>Agaricomycetes</taxon>
        <taxon>Agaricomycetidae</taxon>
        <taxon>Agaricales</taxon>
        <taxon>Agaricineae</taxon>
        <taxon>Strophariaceae</taxon>
        <taxon>Pholiota</taxon>
    </lineage>
</organism>
<dbReference type="GO" id="GO:0005829">
    <property type="term" value="C:cytosol"/>
    <property type="evidence" value="ECO:0007669"/>
    <property type="project" value="TreeGrafter"/>
</dbReference>
<keyword evidence="3" id="KW-0547">Nucleotide-binding</keyword>
<name>A0A9P6CRA2_9AGAR</name>
<dbReference type="PROSITE" id="PS50011">
    <property type="entry name" value="PROTEIN_KINASE_DOM"/>
    <property type="match status" value="1"/>
</dbReference>
<feature type="domain" description="Protein kinase" evidence="7">
    <location>
        <begin position="145"/>
        <end position="472"/>
    </location>
</feature>
<dbReference type="SUPFAM" id="SSF56112">
    <property type="entry name" value="Protein kinase-like (PK-like)"/>
    <property type="match status" value="1"/>
</dbReference>
<keyword evidence="9" id="KW-1185">Reference proteome</keyword>
<sequence length="573" mass="64868">MPPDSTVPKTIEHPDPDYIWGYLEPSWHTDSRIAMRKEDSGVPLNFGNSRYNLTWDGAECVFITDLSWTKERRILVNATKLEYNEPTRIHDGSEISFGSGSENQYIFRQKSSVFAPPHTCTSSSSESTSTGLPLPRPIPALSKLYTPETHLARDSFSVIVRARHNYTGAVRAVKIVDPYLSRRGGPGAGPDPRSPADDMVLTIHNHVADEVTNMRRLEHKNVCRIFGSFVDRGSGVLTLILEHVEGGNLQQYVESRGEYNWGMPEDDAKPIFYQICSGVEFIHSMEIMHRDLKPENILLTKDTPPRIKIAGFEFSKKIDGDNDAYESSSTQIRKRRHSVCGSEVYAAPEIIKAAYDHRVDCFSVGMIMHFMLTAKVPFGRNKRRRIDIGGDRDGDGEREGKEGERNEKEKNVNDEDSKVSTLVRHIQERILNFRYLKRRNLSENAYAIILFLILHSPDERLSMKDALQSPWFDNVRRLVNGHRRGSDIKTIINDIDNGKEKSEPGAGCGVQVQAQGQAQGQGQVQVQVQAQAQASPPLRRCPRRDNLRLWWWIGKINQGGGRRIIDRFGACLF</sequence>
<evidence type="ECO:0000256" key="3">
    <source>
        <dbReference type="ARBA" id="ARBA00022741"/>
    </source>
</evidence>
<proteinExistence type="predicted"/>
<reference evidence="8" key="1">
    <citation type="submission" date="2020-11" db="EMBL/GenBank/DDBJ databases">
        <authorList>
            <consortium name="DOE Joint Genome Institute"/>
            <person name="Ahrendt S."/>
            <person name="Riley R."/>
            <person name="Andreopoulos W."/>
            <person name="Labutti K."/>
            <person name="Pangilinan J."/>
            <person name="Ruiz-Duenas F.J."/>
            <person name="Barrasa J.M."/>
            <person name="Sanchez-Garcia M."/>
            <person name="Camarero S."/>
            <person name="Miyauchi S."/>
            <person name="Serrano A."/>
            <person name="Linde D."/>
            <person name="Babiker R."/>
            <person name="Drula E."/>
            <person name="Ayuso-Fernandez I."/>
            <person name="Pacheco R."/>
            <person name="Padilla G."/>
            <person name="Ferreira P."/>
            <person name="Barriuso J."/>
            <person name="Kellner H."/>
            <person name="Castanera R."/>
            <person name="Alfaro M."/>
            <person name="Ramirez L."/>
            <person name="Pisabarro A.G."/>
            <person name="Kuo A."/>
            <person name="Tritt A."/>
            <person name="Lipzen A."/>
            <person name="He G."/>
            <person name="Yan M."/>
            <person name="Ng V."/>
            <person name="Cullen D."/>
            <person name="Martin F."/>
            <person name="Rosso M.-N."/>
            <person name="Henrissat B."/>
            <person name="Hibbett D."/>
            <person name="Martinez A.T."/>
            <person name="Grigoriev I.V."/>
        </authorList>
    </citation>
    <scope>NUCLEOTIDE SEQUENCE</scope>
    <source>
        <strain evidence="8">CIRM-BRFM 674</strain>
    </source>
</reference>